<proteinExistence type="predicted"/>
<evidence type="ECO:0000313" key="3">
    <source>
        <dbReference type="EMBL" id="SEN70245.1"/>
    </source>
</evidence>
<keyword evidence="1" id="KW-0812">Transmembrane</keyword>
<accession>A0A1H8IQ80</accession>
<dbReference type="EMBL" id="FOCF01000010">
    <property type="protein sequence ID" value="SEN70245.1"/>
    <property type="molecule type" value="Genomic_DNA"/>
</dbReference>
<gene>
    <name evidence="3" type="ORF">SAMN05192583_3361</name>
</gene>
<dbReference type="AlphaFoldDB" id="A0A1H8IQ80"/>
<dbReference type="Proteomes" id="UP000199206">
    <property type="component" value="Unassembled WGS sequence"/>
</dbReference>
<evidence type="ECO:0000259" key="2">
    <source>
        <dbReference type="Pfam" id="PF13676"/>
    </source>
</evidence>
<reference evidence="4" key="1">
    <citation type="submission" date="2016-10" db="EMBL/GenBank/DDBJ databases">
        <authorList>
            <person name="Varghese N."/>
            <person name="Submissions S."/>
        </authorList>
    </citation>
    <scope>NUCLEOTIDE SEQUENCE [LARGE SCALE GENOMIC DNA]</scope>
    <source>
        <strain evidence="4">S6-262</strain>
    </source>
</reference>
<dbReference type="Gene3D" id="3.40.50.10140">
    <property type="entry name" value="Toll/interleukin-1 receptor homology (TIR) domain"/>
    <property type="match status" value="1"/>
</dbReference>
<keyword evidence="4" id="KW-1185">Reference proteome</keyword>
<dbReference type="InterPro" id="IPR035897">
    <property type="entry name" value="Toll_tir_struct_dom_sf"/>
</dbReference>
<dbReference type="InterPro" id="IPR000157">
    <property type="entry name" value="TIR_dom"/>
</dbReference>
<evidence type="ECO:0000256" key="1">
    <source>
        <dbReference type="SAM" id="Phobius"/>
    </source>
</evidence>
<dbReference type="RefSeq" id="WP_093666864.1">
    <property type="nucleotide sequence ID" value="NZ_FOCF01000010.1"/>
</dbReference>
<feature type="transmembrane region" description="Helical" evidence="1">
    <location>
        <begin position="179"/>
        <end position="199"/>
    </location>
</feature>
<dbReference type="Pfam" id="PF13676">
    <property type="entry name" value="TIR_2"/>
    <property type="match status" value="1"/>
</dbReference>
<name>A0A1H8IQ80_9SPHN</name>
<dbReference type="OrthoDB" id="105971at2"/>
<dbReference type="SUPFAM" id="SSF52200">
    <property type="entry name" value="Toll/Interleukin receptor TIR domain"/>
    <property type="match status" value="1"/>
</dbReference>
<keyword evidence="1" id="KW-1133">Transmembrane helix</keyword>
<feature type="domain" description="TIR" evidence="2">
    <location>
        <begin position="7"/>
        <end position="129"/>
    </location>
</feature>
<protein>
    <submittedName>
        <fullName evidence="3">TIR domain-containing protein</fullName>
    </submittedName>
</protein>
<feature type="transmembrane region" description="Helical" evidence="1">
    <location>
        <begin position="205"/>
        <end position="228"/>
    </location>
</feature>
<keyword evidence="1" id="KW-0472">Membrane</keyword>
<evidence type="ECO:0000313" key="4">
    <source>
        <dbReference type="Proteomes" id="UP000199206"/>
    </source>
</evidence>
<dbReference type="GO" id="GO:0007165">
    <property type="term" value="P:signal transduction"/>
    <property type="evidence" value="ECO:0007669"/>
    <property type="project" value="InterPro"/>
</dbReference>
<organism evidence="3 4">
    <name type="scientific">Sphingomonas gellani</name>
    <dbReference type="NCBI Taxonomy" id="1166340"/>
    <lineage>
        <taxon>Bacteria</taxon>
        <taxon>Pseudomonadati</taxon>
        <taxon>Pseudomonadota</taxon>
        <taxon>Alphaproteobacteria</taxon>
        <taxon>Sphingomonadales</taxon>
        <taxon>Sphingomonadaceae</taxon>
        <taxon>Sphingomonas</taxon>
    </lineage>
</organism>
<sequence>MAGRISIFVSYAYDDKPLVERLVEALRARTGDAVDYVLDEQFLEAGESISESVATRIFNSQGVLLVLPSNPQGLWLQAEMAFALAKAQKDPNFKLLPVVTGNGAVPQLISDRLYVDIRTPEKFAAGVEALGRAVLLDRQSSPDSVQQAAKEMTMRAQSQALQAAKLEWEATKSGNQKSIGFAFAGGLTAALISIVPLAAEIDHLRLPFGLSFIAPAITAIVGFALGWASRSTKAPDKDAAQKDRSA</sequence>